<evidence type="ECO:0000313" key="3">
    <source>
        <dbReference type="EnsemblPlants" id="Solyc03g007160.1.1"/>
    </source>
</evidence>
<proteinExistence type="inferred from homology"/>
<sequence length="185" mass="20331">MLRQKTKIVIIGAGIVGLTAALHLDFNGESEYCNFHGDETTVGKGYLSVIEALASVLPDGLIQLGRKVTKIEWESDLILENDDGGTDTKPVKLHFSNQFKNNTDSAEENRVKFSNILRCKWGSDPLFFGSYTYYIAVGSSGDDLDTVAEPLPNRISKNCPPLQILFAGEATHGSCYSNNSWCLSY</sequence>
<accession>K4BED9</accession>
<dbReference type="InterPro" id="IPR050281">
    <property type="entry name" value="Flavin_monoamine_oxidase"/>
</dbReference>
<dbReference type="EnsemblPlants" id="Solyc03g007160.1.1">
    <property type="protein sequence ID" value="Solyc03g007160.1.1"/>
    <property type="gene ID" value="Solyc03g007160.1"/>
</dbReference>
<dbReference type="HOGENOM" id="CLU_1463667_0_0_1"/>
<name>K4BED9_SOLLC</name>
<dbReference type="GO" id="GO:0016491">
    <property type="term" value="F:oxidoreductase activity"/>
    <property type="evidence" value="ECO:0007669"/>
    <property type="project" value="InterPro"/>
</dbReference>
<reference evidence="3" key="1">
    <citation type="journal article" date="2012" name="Nature">
        <title>The tomato genome sequence provides insights into fleshy fruit evolution.</title>
        <authorList>
            <consortium name="Tomato Genome Consortium"/>
        </authorList>
    </citation>
    <scope>NUCLEOTIDE SEQUENCE [LARGE SCALE GENOMIC DNA]</scope>
    <source>
        <strain evidence="3">cv. Heinz 1706</strain>
    </source>
</reference>
<dbReference type="Proteomes" id="UP000004994">
    <property type="component" value="Chromosome 3"/>
</dbReference>
<evidence type="ECO:0000313" key="4">
    <source>
        <dbReference type="Proteomes" id="UP000004994"/>
    </source>
</evidence>
<evidence type="ECO:0000259" key="2">
    <source>
        <dbReference type="Pfam" id="PF01593"/>
    </source>
</evidence>
<dbReference type="Pfam" id="PF01593">
    <property type="entry name" value="Amino_oxidase"/>
    <property type="match status" value="1"/>
</dbReference>
<keyword evidence="4" id="KW-1185">Reference proteome</keyword>
<organism evidence="3">
    <name type="scientific">Solanum lycopersicum</name>
    <name type="common">Tomato</name>
    <name type="synonym">Lycopersicon esculentum</name>
    <dbReference type="NCBI Taxonomy" id="4081"/>
    <lineage>
        <taxon>Eukaryota</taxon>
        <taxon>Viridiplantae</taxon>
        <taxon>Streptophyta</taxon>
        <taxon>Embryophyta</taxon>
        <taxon>Tracheophyta</taxon>
        <taxon>Spermatophyta</taxon>
        <taxon>Magnoliopsida</taxon>
        <taxon>eudicotyledons</taxon>
        <taxon>Gunneridae</taxon>
        <taxon>Pentapetalae</taxon>
        <taxon>asterids</taxon>
        <taxon>lamiids</taxon>
        <taxon>Solanales</taxon>
        <taxon>Solanaceae</taxon>
        <taxon>Solanoideae</taxon>
        <taxon>Solaneae</taxon>
        <taxon>Solanum</taxon>
        <taxon>Solanum subgen. Lycopersicon</taxon>
    </lineage>
</organism>
<dbReference type="PhylomeDB" id="K4BED9"/>
<protein>
    <recommendedName>
        <fullName evidence="2">Amine oxidase domain-containing protein</fullName>
    </recommendedName>
</protein>
<dbReference type="SUPFAM" id="SSF51905">
    <property type="entry name" value="FAD/NAD(P)-binding domain"/>
    <property type="match status" value="1"/>
</dbReference>
<dbReference type="InterPro" id="IPR002937">
    <property type="entry name" value="Amino_oxidase"/>
</dbReference>
<dbReference type="Gramene" id="Solyc03g007160.1.1">
    <property type="protein sequence ID" value="Solyc03g007160.1.1"/>
    <property type="gene ID" value="Solyc03g007160.1"/>
</dbReference>
<dbReference type="Gene3D" id="3.50.50.60">
    <property type="entry name" value="FAD/NAD(P)-binding domain"/>
    <property type="match status" value="2"/>
</dbReference>
<reference evidence="3" key="2">
    <citation type="submission" date="2015-06" db="UniProtKB">
        <authorList>
            <consortium name="EnsemblPlants"/>
        </authorList>
    </citation>
    <scope>IDENTIFICATION</scope>
    <source>
        <strain evidence="3">cv. Heinz 1706</strain>
    </source>
</reference>
<dbReference type="eggNOG" id="KOG0685">
    <property type="taxonomic scope" value="Eukaryota"/>
</dbReference>
<feature type="domain" description="Amine oxidase" evidence="2">
    <location>
        <begin position="21"/>
        <end position="78"/>
    </location>
</feature>
<dbReference type="PANTHER" id="PTHR10742">
    <property type="entry name" value="FLAVIN MONOAMINE OXIDASE"/>
    <property type="match status" value="1"/>
</dbReference>
<dbReference type="PaxDb" id="4081-Solyc03g007160.1.1"/>
<dbReference type="PANTHER" id="PTHR10742:SF408">
    <property type="entry name" value="POLYAMINE OXIDASE 5-RELATED"/>
    <property type="match status" value="1"/>
</dbReference>
<dbReference type="AlphaFoldDB" id="K4BED9"/>
<dbReference type="InParanoid" id="K4BED9"/>
<comment type="similarity">
    <text evidence="1">Belongs to the flavin monoamine oxidase family.</text>
</comment>
<dbReference type="Gene3D" id="3.90.660.10">
    <property type="match status" value="1"/>
</dbReference>
<dbReference type="InterPro" id="IPR036188">
    <property type="entry name" value="FAD/NAD-bd_sf"/>
</dbReference>
<evidence type="ECO:0000256" key="1">
    <source>
        <dbReference type="ARBA" id="ARBA00005995"/>
    </source>
</evidence>